<feature type="region of interest" description="Disordered" evidence="1">
    <location>
        <begin position="1"/>
        <end position="23"/>
    </location>
</feature>
<evidence type="ECO:0000313" key="2">
    <source>
        <dbReference type="EMBL" id="SBQ74617.1"/>
    </source>
</evidence>
<reference evidence="2" key="2">
    <citation type="submission" date="2016-06" db="EMBL/GenBank/DDBJ databases">
        <title>The genome of a short-lived fish provides insights into sex chromosome evolution and the genetic control of aging.</title>
        <authorList>
            <person name="Reichwald K."/>
            <person name="Felder M."/>
            <person name="Petzold A."/>
            <person name="Koch P."/>
            <person name="Groth M."/>
            <person name="Platzer M."/>
        </authorList>
    </citation>
    <scope>NUCLEOTIDE SEQUENCE</scope>
    <source>
        <tissue evidence="2">Brain</tissue>
    </source>
</reference>
<dbReference type="AlphaFoldDB" id="A0A1A8GU85"/>
<feature type="compositionally biased region" description="Basic and acidic residues" evidence="1">
    <location>
        <begin position="1"/>
        <end position="11"/>
    </location>
</feature>
<proteinExistence type="predicted"/>
<gene>
    <name evidence="2" type="primary">HER12</name>
</gene>
<accession>A0A1A8GU85</accession>
<reference evidence="2" key="1">
    <citation type="submission" date="2016-05" db="EMBL/GenBank/DDBJ databases">
        <authorList>
            <person name="Lavstsen T."/>
            <person name="Jespersen J.S."/>
        </authorList>
    </citation>
    <scope>NUCLEOTIDE SEQUENCE</scope>
    <source>
        <tissue evidence="2">Brain</tissue>
    </source>
</reference>
<organism evidence="2">
    <name type="scientific">Nothobranchius korthausae</name>
    <dbReference type="NCBI Taxonomy" id="1143690"/>
    <lineage>
        <taxon>Eukaryota</taxon>
        <taxon>Metazoa</taxon>
        <taxon>Chordata</taxon>
        <taxon>Craniata</taxon>
        <taxon>Vertebrata</taxon>
        <taxon>Euteleostomi</taxon>
        <taxon>Actinopterygii</taxon>
        <taxon>Neopterygii</taxon>
        <taxon>Teleostei</taxon>
        <taxon>Neoteleostei</taxon>
        <taxon>Acanthomorphata</taxon>
        <taxon>Ovalentaria</taxon>
        <taxon>Atherinomorphae</taxon>
        <taxon>Cyprinodontiformes</taxon>
        <taxon>Nothobranchiidae</taxon>
        <taxon>Nothobranchius</taxon>
    </lineage>
</organism>
<protein>
    <submittedName>
        <fullName evidence="2">Hairy-related 12</fullName>
    </submittedName>
</protein>
<name>A0A1A8GU85_9TELE</name>
<evidence type="ECO:0000256" key="1">
    <source>
        <dbReference type="SAM" id="MobiDB-lite"/>
    </source>
</evidence>
<feature type="non-terminal residue" evidence="2">
    <location>
        <position position="1"/>
    </location>
</feature>
<sequence>EGGHPGDDGKLPEAAASVQSLSPELQPQLEGLGACSVCWCKHRHVSCSAAAAGPESQQLLVQHAAGRQQQRPRVEALVVDTGV</sequence>
<dbReference type="EMBL" id="HAEC01006479">
    <property type="protein sequence ID" value="SBQ74617.1"/>
    <property type="molecule type" value="Transcribed_RNA"/>
</dbReference>
<feature type="region of interest" description="Disordered" evidence="1">
    <location>
        <begin position="63"/>
        <end position="83"/>
    </location>
</feature>